<comment type="similarity">
    <text evidence="3">Belongs to the peptidase M50B family.</text>
</comment>
<feature type="domain" description="PDZ" evidence="12">
    <location>
        <begin position="179"/>
        <end position="245"/>
    </location>
</feature>
<evidence type="ECO:0000256" key="8">
    <source>
        <dbReference type="ARBA" id="ARBA00022989"/>
    </source>
</evidence>
<evidence type="ECO:0000256" key="7">
    <source>
        <dbReference type="ARBA" id="ARBA00022833"/>
    </source>
</evidence>
<dbReference type="GO" id="GO:0004222">
    <property type="term" value="F:metalloendopeptidase activity"/>
    <property type="evidence" value="ECO:0007669"/>
    <property type="project" value="InterPro"/>
</dbReference>
<dbReference type="RefSeq" id="WP_114795409.1">
    <property type="nucleotide sequence ID" value="NZ_QQZY01000002.1"/>
</dbReference>
<accession>A0A7M2YZ84</accession>
<reference evidence="13 14" key="1">
    <citation type="submission" date="2018-07" db="EMBL/GenBank/DDBJ databases">
        <title>High-quality-draft genome sequence of Gaiella occulta.</title>
        <authorList>
            <person name="Severino R."/>
            <person name="Froufe H.J.C."/>
            <person name="Rainey F.A."/>
            <person name="Barroso C."/>
            <person name="Albuquerque L."/>
            <person name="Lobo-Da-Cunha A."/>
            <person name="Da Costa M.S."/>
            <person name="Egas C."/>
        </authorList>
    </citation>
    <scope>NUCLEOTIDE SEQUENCE [LARGE SCALE GENOMIC DNA]</scope>
    <source>
        <strain evidence="13 14">F2-233</strain>
    </source>
</reference>
<dbReference type="Gene3D" id="2.30.42.10">
    <property type="match status" value="1"/>
</dbReference>
<feature type="transmembrane region" description="Helical" evidence="11">
    <location>
        <begin position="330"/>
        <end position="350"/>
    </location>
</feature>
<proteinExistence type="inferred from homology"/>
<dbReference type="CDD" id="cd06163">
    <property type="entry name" value="S2P-M50_PDZ_RseP-like"/>
    <property type="match status" value="1"/>
</dbReference>
<evidence type="ECO:0000256" key="3">
    <source>
        <dbReference type="ARBA" id="ARBA00007931"/>
    </source>
</evidence>
<feature type="transmembrane region" description="Helical" evidence="11">
    <location>
        <begin position="6"/>
        <end position="28"/>
    </location>
</feature>
<keyword evidence="5 11" id="KW-0812">Transmembrane</keyword>
<protein>
    <submittedName>
        <fullName evidence="13">Peptidase family M50</fullName>
    </submittedName>
</protein>
<keyword evidence="10 11" id="KW-0472">Membrane</keyword>
<evidence type="ECO:0000256" key="11">
    <source>
        <dbReference type="SAM" id="Phobius"/>
    </source>
</evidence>
<evidence type="ECO:0000313" key="14">
    <source>
        <dbReference type="Proteomes" id="UP000254134"/>
    </source>
</evidence>
<dbReference type="EMBL" id="QQZY01000002">
    <property type="protein sequence ID" value="RDI75178.1"/>
    <property type="molecule type" value="Genomic_DNA"/>
</dbReference>
<evidence type="ECO:0000256" key="10">
    <source>
        <dbReference type="ARBA" id="ARBA00023136"/>
    </source>
</evidence>
<evidence type="ECO:0000256" key="4">
    <source>
        <dbReference type="ARBA" id="ARBA00022670"/>
    </source>
</evidence>
<dbReference type="OrthoDB" id="9782003at2"/>
<evidence type="ECO:0000256" key="9">
    <source>
        <dbReference type="ARBA" id="ARBA00023049"/>
    </source>
</evidence>
<dbReference type="SUPFAM" id="SSF50156">
    <property type="entry name" value="PDZ domain-like"/>
    <property type="match status" value="1"/>
</dbReference>
<dbReference type="SMART" id="SM00228">
    <property type="entry name" value="PDZ"/>
    <property type="match status" value="1"/>
</dbReference>
<dbReference type="PANTHER" id="PTHR42837">
    <property type="entry name" value="REGULATOR OF SIGMA-E PROTEASE RSEP"/>
    <property type="match status" value="1"/>
</dbReference>
<evidence type="ECO:0000256" key="2">
    <source>
        <dbReference type="ARBA" id="ARBA00004141"/>
    </source>
</evidence>
<comment type="subcellular location">
    <subcellularLocation>
        <location evidence="2">Membrane</location>
        <topology evidence="2">Multi-pass membrane protein</topology>
    </subcellularLocation>
</comment>
<dbReference type="GO" id="GO:0016020">
    <property type="term" value="C:membrane"/>
    <property type="evidence" value="ECO:0007669"/>
    <property type="project" value="UniProtKB-SubCell"/>
</dbReference>
<dbReference type="AlphaFoldDB" id="A0A7M2YZ84"/>
<comment type="cofactor">
    <cofactor evidence="1">
        <name>Zn(2+)</name>
        <dbReference type="ChEBI" id="CHEBI:29105"/>
    </cofactor>
</comment>
<dbReference type="InterPro" id="IPR004387">
    <property type="entry name" value="Pept_M50_Zn"/>
</dbReference>
<reference evidence="14" key="2">
    <citation type="journal article" date="2019" name="MicrobiologyOpen">
        <title>High-quality draft genome sequence of Gaiella occulta isolated from a 150 meter deep mineral water borehole and comparison with the genome sequences of other deep-branching lineages of the phylum Actinobacteria.</title>
        <authorList>
            <person name="Severino R."/>
            <person name="Froufe H.J.C."/>
            <person name="Barroso C."/>
            <person name="Albuquerque L."/>
            <person name="Lobo-da-Cunha A."/>
            <person name="da Costa M.S."/>
            <person name="Egas C."/>
        </authorList>
    </citation>
    <scope>NUCLEOTIDE SEQUENCE [LARGE SCALE GENOMIC DNA]</scope>
    <source>
        <strain evidence="14">F2-233</strain>
    </source>
</reference>
<feature type="transmembrane region" description="Helical" evidence="11">
    <location>
        <begin position="374"/>
        <end position="394"/>
    </location>
</feature>
<dbReference type="InterPro" id="IPR008915">
    <property type="entry name" value="Peptidase_M50"/>
</dbReference>
<keyword evidence="4" id="KW-0645">Protease</keyword>
<dbReference type="InterPro" id="IPR001478">
    <property type="entry name" value="PDZ"/>
</dbReference>
<keyword evidence="7" id="KW-0862">Zinc</keyword>
<keyword evidence="9" id="KW-0482">Metalloprotease</keyword>
<dbReference type="PROSITE" id="PS50106">
    <property type="entry name" value="PDZ"/>
    <property type="match status" value="1"/>
</dbReference>
<name>A0A7M2YZ84_9ACTN</name>
<dbReference type="Proteomes" id="UP000254134">
    <property type="component" value="Unassembled WGS sequence"/>
</dbReference>
<sequence length="402" mass="42066">MTIAVSLLGLGFLIFVHELGHFVASLALRMRPRKFYIGFPPALVKRTRKGIEYGIGMVPLGGFVKIPGMHRPAPADVDVAFGAAVAEIPELARPSERLRRALAGADHDAARDAVRSLSELTAGKGLSQSARRSVDRGLADIEDALGPDAYWRAATWKRVLVIFAGPAANILLAIVLFAGLFMTSGGKATTTIDTVASGSPAAAIGLRPGDRIIAIDGAQMKPGDIARTISSSKGKPLTLVVERAGSRLTLGPGAARPSDGAYRLGFVLRGEGLSPGESVREAFRVTGIVSRDIAGSLGRLVTGSGRESVSSPVGIVQGSSDAAKQGTDSFLWVLGLISLSIALLNLLPLLPLDGGHIAFSVVEGVRGRAVRREIYERVSIVGIGLVLVLFFIGLSNDIGRLS</sequence>
<comment type="caution">
    <text evidence="13">The sequence shown here is derived from an EMBL/GenBank/DDBJ whole genome shotgun (WGS) entry which is preliminary data.</text>
</comment>
<dbReference type="GO" id="GO:0006508">
    <property type="term" value="P:proteolysis"/>
    <property type="evidence" value="ECO:0007669"/>
    <property type="project" value="UniProtKB-KW"/>
</dbReference>
<evidence type="ECO:0000256" key="1">
    <source>
        <dbReference type="ARBA" id="ARBA00001947"/>
    </source>
</evidence>
<dbReference type="InterPro" id="IPR036034">
    <property type="entry name" value="PDZ_sf"/>
</dbReference>
<dbReference type="CDD" id="cd23081">
    <property type="entry name" value="cpPDZ_EcRseP-like"/>
    <property type="match status" value="1"/>
</dbReference>
<keyword evidence="8 11" id="KW-1133">Transmembrane helix</keyword>
<evidence type="ECO:0000313" key="13">
    <source>
        <dbReference type="EMBL" id="RDI75178.1"/>
    </source>
</evidence>
<feature type="transmembrane region" description="Helical" evidence="11">
    <location>
        <begin position="159"/>
        <end position="182"/>
    </location>
</feature>
<dbReference type="InterPro" id="IPR041489">
    <property type="entry name" value="PDZ_6"/>
</dbReference>
<dbReference type="PANTHER" id="PTHR42837:SF2">
    <property type="entry name" value="MEMBRANE METALLOPROTEASE ARASP2, CHLOROPLASTIC-RELATED"/>
    <property type="match status" value="1"/>
</dbReference>
<organism evidence="13 14">
    <name type="scientific">Gaiella occulta</name>
    <dbReference type="NCBI Taxonomy" id="1002870"/>
    <lineage>
        <taxon>Bacteria</taxon>
        <taxon>Bacillati</taxon>
        <taxon>Actinomycetota</taxon>
        <taxon>Thermoleophilia</taxon>
        <taxon>Gaiellales</taxon>
        <taxon>Gaiellaceae</taxon>
        <taxon>Gaiella</taxon>
    </lineage>
</organism>
<evidence type="ECO:0000259" key="12">
    <source>
        <dbReference type="PROSITE" id="PS50106"/>
    </source>
</evidence>
<evidence type="ECO:0000256" key="5">
    <source>
        <dbReference type="ARBA" id="ARBA00022692"/>
    </source>
</evidence>
<keyword evidence="6" id="KW-0378">Hydrolase</keyword>
<gene>
    <name evidence="13" type="ORF">Gocc_0976</name>
</gene>
<keyword evidence="14" id="KW-1185">Reference proteome</keyword>
<evidence type="ECO:0000256" key="6">
    <source>
        <dbReference type="ARBA" id="ARBA00022801"/>
    </source>
</evidence>
<dbReference type="Pfam" id="PF02163">
    <property type="entry name" value="Peptidase_M50"/>
    <property type="match status" value="1"/>
</dbReference>
<dbReference type="Pfam" id="PF17820">
    <property type="entry name" value="PDZ_6"/>
    <property type="match status" value="1"/>
</dbReference>